<comment type="subcellular location">
    <subcellularLocation>
        <location evidence="5">Cell membrane</location>
        <topology evidence="5">Multi-pass membrane protein</topology>
    </subcellularLocation>
    <subcellularLocation>
        <location evidence="1">Membrane</location>
        <topology evidence="1">Multi-pass membrane protein</topology>
    </subcellularLocation>
</comment>
<name>A0A031LTQ1_9CREN</name>
<dbReference type="PANTHER" id="PTHR42744">
    <property type="entry name" value="BINDING-PROTEIN-DEPENDENT TRANSPORT SYSTEMS INNER MEMBRANE COMPONENT"/>
    <property type="match status" value="1"/>
</dbReference>
<evidence type="ECO:0000256" key="1">
    <source>
        <dbReference type="ARBA" id="ARBA00004141"/>
    </source>
</evidence>
<reference evidence="7 8" key="1">
    <citation type="submission" date="2014-03" db="EMBL/GenBank/DDBJ databases">
        <title>Draft genome sequence of the novel thermoacidophilic archaea Acidianus copahuensis ALE1 strain, isolated from Copahue volcanic area in Neuquen Argentina.</title>
        <authorList>
            <person name="Urbieta M.S."/>
            <person name="Rascovan N."/>
            <person name="Castro C."/>
            <person name="Revale S."/>
            <person name="Giaveno M.A."/>
            <person name="Vazquez M.P."/>
            <person name="Donati E.R."/>
        </authorList>
    </citation>
    <scope>NUCLEOTIDE SEQUENCE [LARGE SCALE GENOMIC DNA]</scope>
    <source>
        <strain evidence="7 8">ALE1</strain>
    </source>
</reference>
<dbReference type="PROSITE" id="PS50928">
    <property type="entry name" value="ABC_TM1"/>
    <property type="match status" value="2"/>
</dbReference>
<feature type="transmembrane region" description="Helical" evidence="5">
    <location>
        <begin position="148"/>
        <end position="174"/>
    </location>
</feature>
<feature type="transmembrane region" description="Helical" evidence="5">
    <location>
        <begin position="186"/>
        <end position="204"/>
    </location>
</feature>
<evidence type="ECO:0000259" key="6">
    <source>
        <dbReference type="PROSITE" id="PS50928"/>
    </source>
</evidence>
<dbReference type="SUPFAM" id="SSF161098">
    <property type="entry name" value="MetI-like"/>
    <property type="match status" value="2"/>
</dbReference>
<feature type="transmembrane region" description="Helical" evidence="5">
    <location>
        <begin position="444"/>
        <end position="465"/>
    </location>
</feature>
<evidence type="ECO:0000256" key="2">
    <source>
        <dbReference type="ARBA" id="ARBA00022692"/>
    </source>
</evidence>
<feature type="transmembrane region" description="Helical" evidence="5">
    <location>
        <begin position="281"/>
        <end position="302"/>
    </location>
</feature>
<dbReference type="EMBL" id="JFZT01000017">
    <property type="protein sequence ID" value="EZQ11105.1"/>
    <property type="molecule type" value="Genomic_DNA"/>
</dbReference>
<dbReference type="AlphaFoldDB" id="A0A031LTQ1"/>
<dbReference type="Proteomes" id="UP000024332">
    <property type="component" value="Unassembled WGS sequence"/>
</dbReference>
<feature type="transmembrane region" description="Helical" evidence="5">
    <location>
        <begin position="328"/>
        <end position="350"/>
    </location>
</feature>
<keyword evidence="3 5" id="KW-1133">Transmembrane helix</keyword>
<feature type="transmembrane region" description="Helical" evidence="5">
    <location>
        <begin position="397"/>
        <end position="423"/>
    </location>
</feature>
<evidence type="ECO:0000256" key="4">
    <source>
        <dbReference type="ARBA" id="ARBA00023136"/>
    </source>
</evidence>
<feature type="transmembrane region" description="Helical" evidence="5">
    <location>
        <begin position="6"/>
        <end position="33"/>
    </location>
</feature>
<dbReference type="InterPro" id="IPR035906">
    <property type="entry name" value="MetI-like_sf"/>
</dbReference>
<dbReference type="CDD" id="cd06261">
    <property type="entry name" value="TM_PBP2"/>
    <property type="match status" value="1"/>
</dbReference>
<dbReference type="GO" id="GO:0055085">
    <property type="term" value="P:transmembrane transport"/>
    <property type="evidence" value="ECO:0007669"/>
    <property type="project" value="InterPro"/>
</dbReference>
<feature type="domain" description="ABC transmembrane type-1" evidence="6">
    <location>
        <begin position="324"/>
        <end position="523"/>
    </location>
</feature>
<dbReference type="RefSeq" id="WP_048098884.1">
    <property type="nucleotide sequence ID" value="NZ_JFZT01000017.1"/>
</dbReference>
<evidence type="ECO:0000256" key="3">
    <source>
        <dbReference type="ARBA" id="ARBA00022989"/>
    </source>
</evidence>
<keyword evidence="8" id="KW-1185">Reference proteome</keyword>
<evidence type="ECO:0000313" key="8">
    <source>
        <dbReference type="Proteomes" id="UP000024332"/>
    </source>
</evidence>
<dbReference type="OrthoDB" id="50379at2157"/>
<feature type="transmembrane region" description="Helical" evidence="5">
    <location>
        <begin position="362"/>
        <end position="385"/>
    </location>
</feature>
<gene>
    <name evidence="7" type="ORF">CM19_02595</name>
</gene>
<proteinExistence type="inferred from homology"/>
<organism evidence="7 8">
    <name type="scientific">Candidatus Acidianus copahuensis</name>
    <dbReference type="NCBI Taxonomy" id="1160895"/>
    <lineage>
        <taxon>Archaea</taxon>
        <taxon>Thermoproteota</taxon>
        <taxon>Thermoprotei</taxon>
        <taxon>Sulfolobales</taxon>
        <taxon>Sulfolobaceae</taxon>
        <taxon>Acidianus</taxon>
    </lineage>
</organism>
<feature type="transmembrane region" description="Helical" evidence="5">
    <location>
        <begin position="504"/>
        <end position="524"/>
    </location>
</feature>
<feature type="domain" description="ABC transmembrane type-1" evidence="6">
    <location>
        <begin position="11"/>
        <end position="205"/>
    </location>
</feature>
<keyword evidence="4 5" id="KW-0472">Membrane</keyword>
<evidence type="ECO:0000256" key="5">
    <source>
        <dbReference type="RuleBase" id="RU363032"/>
    </source>
</evidence>
<keyword evidence="5" id="KW-0813">Transport</keyword>
<dbReference type="Gene3D" id="1.10.3720.10">
    <property type="entry name" value="MetI-like"/>
    <property type="match status" value="2"/>
</dbReference>
<sequence length="544" mass="61665">MLDLGVTLFAILLTLSRVFITIILSIVTGWFLAYVAIKNKTFENVYISLSEILESVPVISFFPVVLIFFVLVIGGQLGIQLAVIFLVFTAVVWNIWMGIYQAFKTIPENLLEVSENYRFGFLGKMARLYIPYSIPRISANLIPSFADALFYITVSEVFSIGTKVFQVFGIGTLIADFTAEGDYTDALYALGILAVFTTLITFLLREYAEYSVQKYGLDTEERESFLKRGRIRVRYTARLYSAKSAISRLSKYLTKPPYFISRRERDKEDHEKRKIKLPNKIIGRGIGIVILVILSYLTYTVVSSVSPSTWSYIISTTPFDLVNLAYDYARVAFIALLSFLFAVFLGYYFATRPIADRIGVPIIQSIAAFPAPAYFPLLYGFTYSYVSSVLGPFTNEFYVILLGFVSTFYYIFYSFWLGVKNLPSEYWEIMKNYKMGFRTRMRRVLLPGTFPYIVAGLSSTINSAWGGLAIGEYWPDIFAGHTLEVKIGLMKAIALADNHGDLALVGWLSLIFAIVVVIYSILFTRRMMDLAREKYVAEEGVYAA</sequence>
<dbReference type="GO" id="GO:0005886">
    <property type="term" value="C:plasma membrane"/>
    <property type="evidence" value="ECO:0007669"/>
    <property type="project" value="UniProtKB-SubCell"/>
</dbReference>
<feature type="transmembrane region" description="Helical" evidence="5">
    <location>
        <begin position="45"/>
        <end position="71"/>
    </location>
</feature>
<keyword evidence="2 5" id="KW-0812">Transmembrane</keyword>
<evidence type="ECO:0000313" key="7">
    <source>
        <dbReference type="EMBL" id="EZQ11105.1"/>
    </source>
</evidence>
<dbReference type="InterPro" id="IPR000515">
    <property type="entry name" value="MetI-like"/>
</dbReference>
<comment type="similarity">
    <text evidence="5">Belongs to the binding-protein-dependent transport system permease family.</text>
</comment>
<accession>A0A031LTQ1</accession>
<dbReference type="PANTHER" id="PTHR42744:SF1">
    <property type="entry name" value="BINDING-PROTEIN-DEPENDENT TRANSPORT SYSTEMS INNER MEMBRANE COMPONENT"/>
    <property type="match status" value="1"/>
</dbReference>
<comment type="caution">
    <text evidence="7">The sequence shown here is derived from an EMBL/GenBank/DDBJ whole genome shotgun (WGS) entry which is preliminary data.</text>
</comment>
<dbReference type="STRING" id="1160895.CM19_02595"/>
<dbReference type="Pfam" id="PF00528">
    <property type="entry name" value="BPD_transp_1"/>
    <property type="match status" value="2"/>
</dbReference>
<feature type="transmembrane region" description="Helical" evidence="5">
    <location>
        <begin position="77"/>
        <end position="96"/>
    </location>
</feature>
<protein>
    <submittedName>
        <fullName evidence="7">Sugar ABC transporter permease</fullName>
    </submittedName>
</protein>